<name>A0AAV4BMG6_9GAST</name>
<dbReference type="EMBL" id="BLXT01005154">
    <property type="protein sequence ID" value="GFO20206.1"/>
    <property type="molecule type" value="Genomic_DNA"/>
</dbReference>
<proteinExistence type="predicted"/>
<feature type="compositionally biased region" description="Basic residues" evidence="1">
    <location>
        <begin position="94"/>
        <end position="103"/>
    </location>
</feature>
<comment type="caution">
    <text evidence="2">The sequence shown here is derived from an EMBL/GenBank/DDBJ whole genome shotgun (WGS) entry which is preliminary data.</text>
</comment>
<sequence>MKYSQFGRRPPQKRMRSSFIECSNFTEECLFLFEQPSEGGLNARLTEEASAVILSAEALRERQAMEDSSETQASNFGGNALPNNSPGKAQSHLAGRRRARASHRTGQSQAAKIIIAVCMGAARLVHWSIV</sequence>
<feature type="compositionally biased region" description="Polar residues" evidence="1">
    <location>
        <begin position="70"/>
        <end position="88"/>
    </location>
</feature>
<keyword evidence="3" id="KW-1185">Reference proteome</keyword>
<evidence type="ECO:0000313" key="2">
    <source>
        <dbReference type="EMBL" id="GFO20206.1"/>
    </source>
</evidence>
<evidence type="ECO:0000256" key="1">
    <source>
        <dbReference type="SAM" id="MobiDB-lite"/>
    </source>
</evidence>
<evidence type="ECO:0000313" key="3">
    <source>
        <dbReference type="Proteomes" id="UP000735302"/>
    </source>
</evidence>
<accession>A0AAV4BMG6</accession>
<organism evidence="2 3">
    <name type="scientific">Plakobranchus ocellatus</name>
    <dbReference type="NCBI Taxonomy" id="259542"/>
    <lineage>
        <taxon>Eukaryota</taxon>
        <taxon>Metazoa</taxon>
        <taxon>Spiralia</taxon>
        <taxon>Lophotrochozoa</taxon>
        <taxon>Mollusca</taxon>
        <taxon>Gastropoda</taxon>
        <taxon>Heterobranchia</taxon>
        <taxon>Euthyneura</taxon>
        <taxon>Panpulmonata</taxon>
        <taxon>Sacoglossa</taxon>
        <taxon>Placobranchoidea</taxon>
        <taxon>Plakobranchidae</taxon>
        <taxon>Plakobranchus</taxon>
    </lineage>
</organism>
<dbReference type="AlphaFoldDB" id="A0AAV4BMG6"/>
<protein>
    <submittedName>
        <fullName evidence="2">Uncharacterized protein</fullName>
    </submittedName>
</protein>
<gene>
    <name evidence="2" type="ORF">PoB_004671100</name>
</gene>
<reference evidence="2 3" key="1">
    <citation type="journal article" date="2021" name="Elife">
        <title>Chloroplast acquisition without the gene transfer in kleptoplastic sea slugs, Plakobranchus ocellatus.</title>
        <authorList>
            <person name="Maeda T."/>
            <person name="Takahashi S."/>
            <person name="Yoshida T."/>
            <person name="Shimamura S."/>
            <person name="Takaki Y."/>
            <person name="Nagai Y."/>
            <person name="Toyoda A."/>
            <person name="Suzuki Y."/>
            <person name="Arimoto A."/>
            <person name="Ishii H."/>
            <person name="Satoh N."/>
            <person name="Nishiyama T."/>
            <person name="Hasebe M."/>
            <person name="Maruyama T."/>
            <person name="Minagawa J."/>
            <person name="Obokata J."/>
            <person name="Shigenobu S."/>
        </authorList>
    </citation>
    <scope>NUCLEOTIDE SEQUENCE [LARGE SCALE GENOMIC DNA]</scope>
</reference>
<dbReference type="Proteomes" id="UP000735302">
    <property type="component" value="Unassembled WGS sequence"/>
</dbReference>
<feature type="region of interest" description="Disordered" evidence="1">
    <location>
        <begin position="63"/>
        <end position="105"/>
    </location>
</feature>